<keyword evidence="4" id="KW-1185">Reference proteome</keyword>
<dbReference type="AlphaFoldDB" id="A0A5C6MKU2"/>
<evidence type="ECO:0000313" key="3">
    <source>
        <dbReference type="EMBL" id="TWW55806.1"/>
    </source>
</evidence>
<proteinExistence type="predicted"/>
<name>A0A5C6MKU2_9TELE</name>
<evidence type="ECO:0000313" key="4">
    <source>
        <dbReference type="Proteomes" id="UP000324091"/>
    </source>
</evidence>
<reference evidence="3 4" key="1">
    <citation type="submission" date="2019-04" db="EMBL/GenBank/DDBJ databases">
        <title>Chromosome genome assembly for Takifugu flavidus.</title>
        <authorList>
            <person name="Xiao S."/>
        </authorList>
    </citation>
    <scope>NUCLEOTIDE SEQUENCE [LARGE SCALE GENOMIC DNA]</scope>
    <source>
        <strain evidence="3">HTHZ2018</strain>
        <tissue evidence="3">Muscle</tissue>
    </source>
</reference>
<dbReference type="EMBL" id="RHFK02000022">
    <property type="protein sequence ID" value="TWW55806.1"/>
    <property type="molecule type" value="Genomic_DNA"/>
</dbReference>
<feature type="domain" description="PiggyBac transposable element-derived protein" evidence="2">
    <location>
        <begin position="121"/>
        <end position="345"/>
    </location>
</feature>
<feature type="compositionally biased region" description="Low complexity" evidence="1">
    <location>
        <begin position="40"/>
        <end position="50"/>
    </location>
</feature>
<dbReference type="InterPro" id="IPR029526">
    <property type="entry name" value="PGBD"/>
</dbReference>
<comment type="caution">
    <text evidence="3">The sequence shown here is derived from an EMBL/GenBank/DDBJ whole genome shotgun (WGS) entry which is preliminary data.</text>
</comment>
<evidence type="ECO:0000256" key="1">
    <source>
        <dbReference type="SAM" id="MobiDB-lite"/>
    </source>
</evidence>
<protein>
    <recommendedName>
        <fullName evidence="2">PiggyBac transposable element-derived protein domain-containing protein</fullName>
    </recommendedName>
</protein>
<gene>
    <name evidence="3" type="ORF">D4764_09G0008560</name>
</gene>
<evidence type="ECO:0000259" key="2">
    <source>
        <dbReference type="Pfam" id="PF13843"/>
    </source>
</evidence>
<feature type="region of interest" description="Disordered" evidence="1">
    <location>
        <begin position="1"/>
        <end position="90"/>
    </location>
</feature>
<dbReference type="Proteomes" id="UP000324091">
    <property type="component" value="Chromosome 9"/>
</dbReference>
<dbReference type="PANTHER" id="PTHR47272">
    <property type="entry name" value="DDE_TNP_1_7 DOMAIN-CONTAINING PROTEIN"/>
    <property type="match status" value="1"/>
</dbReference>
<dbReference type="Pfam" id="PF13843">
    <property type="entry name" value="DDE_Tnp_1_7"/>
    <property type="match status" value="1"/>
</dbReference>
<feature type="compositionally biased region" description="Acidic residues" evidence="1">
    <location>
        <begin position="22"/>
        <end position="38"/>
    </location>
</feature>
<organism evidence="3 4">
    <name type="scientific">Takifugu flavidus</name>
    <name type="common">sansaifugu</name>
    <dbReference type="NCBI Taxonomy" id="433684"/>
    <lineage>
        <taxon>Eukaryota</taxon>
        <taxon>Metazoa</taxon>
        <taxon>Chordata</taxon>
        <taxon>Craniata</taxon>
        <taxon>Vertebrata</taxon>
        <taxon>Euteleostomi</taxon>
        <taxon>Actinopterygii</taxon>
        <taxon>Neopterygii</taxon>
        <taxon>Teleostei</taxon>
        <taxon>Neoteleostei</taxon>
        <taxon>Acanthomorphata</taxon>
        <taxon>Eupercaria</taxon>
        <taxon>Tetraodontiformes</taxon>
        <taxon>Tetradontoidea</taxon>
        <taxon>Tetraodontidae</taxon>
        <taxon>Takifugu</taxon>
    </lineage>
</organism>
<dbReference type="PANTHER" id="PTHR47272:SF1">
    <property type="entry name" value="PIGGYBAC TRANSPOSABLE ELEMENT-DERIVED PROTEIN 3-LIKE"/>
    <property type="match status" value="1"/>
</dbReference>
<accession>A0A5C6MKU2</accession>
<sequence length="468" mass="52625">MRATSVYATRVRGPRARNVPLDSDDSCLSDSGDSDEEYTPGPGDEPSGSSSDEDADVPPYAPPSAAGARREAATTQRNRQKVAWETVKQENSAKEVPVWQDALPDAEAIRLPIQYFRDFFDGRSALKQYSPQKPYKWGYKLFVLCDTTGLVHSFEIFTGEIGPAPGQPDIGASGNIVLKLAQVIPQNVNHLLYFDHWFSSLDLFVALANKGIPALGTIQQNRLRGCTFSADSEMKNKDRGAFEEQQAVVDDVGIRVVKWFDNRGVIVASTFAGAQPVSIIERWERKLKRNVSVECPSIISLYNKFMGGVDALDALIAYHRIHIRSKKYYHRLFFHFVDMAIVNSWLLYRRDCESLGVPRRKRKDLLAFRASVAQALCMEGKDPMRQKRGRPSLDVDGQFEIKKRRGPAKAIPPQEVRSDAVGHWPVVENGRQRCKLPNCKGQTVYKCAKCNVHLCLNKVNNCFCEFHK</sequence>